<evidence type="ECO:0000313" key="1">
    <source>
        <dbReference type="Proteomes" id="UP000095286"/>
    </source>
</evidence>
<reference evidence="2" key="1">
    <citation type="submission" date="2016-11" db="UniProtKB">
        <authorList>
            <consortium name="WormBaseParasite"/>
        </authorList>
    </citation>
    <scope>IDENTIFICATION</scope>
    <source>
        <strain evidence="2">KR3021</strain>
    </source>
</reference>
<protein>
    <submittedName>
        <fullName evidence="2">KOW domain-containing protein</fullName>
    </submittedName>
</protein>
<name>A0AC35UEL3_9BILA</name>
<dbReference type="WBParaSite" id="RSKR_0001069700.1">
    <property type="protein sequence ID" value="RSKR_0001069700.1"/>
    <property type="gene ID" value="RSKR_0001069700"/>
</dbReference>
<dbReference type="Proteomes" id="UP000095286">
    <property type="component" value="Unplaced"/>
</dbReference>
<organism evidence="1 2">
    <name type="scientific">Rhabditophanes sp. KR3021</name>
    <dbReference type="NCBI Taxonomy" id="114890"/>
    <lineage>
        <taxon>Eukaryota</taxon>
        <taxon>Metazoa</taxon>
        <taxon>Ecdysozoa</taxon>
        <taxon>Nematoda</taxon>
        <taxon>Chromadorea</taxon>
        <taxon>Rhabditida</taxon>
        <taxon>Tylenchina</taxon>
        <taxon>Panagrolaimomorpha</taxon>
        <taxon>Strongyloidoidea</taxon>
        <taxon>Alloionematidae</taxon>
        <taxon>Rhabditophanes</taxon>
    </lineage>
</organism>
<sequence length="138" mass="15523">MKQNPQVSSSSRKSRGRHFNAPSHIRRVIMSAPLSKDLREKHAVRSVPIKVDDEVMVATGRSKGNTGRVVKCYRKKFIIQIDKVVREKANGTQVMTGIHPSNVVITKLKMDEDRRSLLTRKAEGRKLVLGELKGKHSA</sequence>
<accession>A0AC35UEL3</accession>
<evidence type="ECO:0000313" key="2">
    <source>
        <dbReference type="WBParaSite" id="RSKR_0001069700.1"/>
    </source>
</evidence>
<proteinExistence type="predicted"/>